<dbReference type="Proteomes" id="UP000178187">
    <property type="component" value="Unassembled WGS sequence"/>
</dbReference>
<evidence type="ECO:0000256" key="3">
    <source>
        <dbReference type="ARBA" id="ARBA00022598"/>
    </source>
</evidence>
<feature type="binding site" evidence="8">
    <location>
        <begin position="52"/>
        <end position="54"/>
    </location>
    <ligand>
        <name>ATP</name>
        <dbReference type="ChEBI" id="CHEBI:30616"/>
    </ligand>
</feature>
<keyword evidence="4 8" id="KW-0479">Metal-binding</keyword>
<keyword evidence="3 8" id="KW-0436">Ligase</keyword>
<evidence type="ECO:0000256" key="6">
    <source>
        <dbReference type="ARBA" id="ARBA00022840"/>
    </source>
</evidence>
<dbReference type="PROSITE" id="PS01217">
    <property type="entry name" value="SUCCINYL_COA_LIG_3"/>
    <property type="match status" value="1"/>
</dbReference>
<dbReference type="Pfam" id="PF00549">
    <property type="entry name" value="Ligase_CoA"/>
    <property type="match status" value="1"/>
</dbReference>
<evidence type="ECO:0000313" key="11">
    <source>
        <dbReference type="Proteomes" id="UP000178187"/>
    </source>
</evidence>
<dbReference type="FunFam" id="3.40.50.261:FF:000007">
    <property type="entry name" value="Succinate--CoA ligase [ADP-forming] subunit beta"/>
    <property type="match status" value="1"/>
</dbReference>
<comment type="similarity">
    <text evidence="1 8">Belongs to the succinate/malate CoA ligase beta subunit family.</text>
</comment>
<comment type="function">
    <text evidence="8">Succinyl-CoA synthetase functions in the citric acid cycle (TCA), coupling the hydrolysis of succinyl-CoA to the synthesis of either ATP or GTP and thus represents the only step of substrate-level phosphorylation in the TCA. The beta subunit provides nucleotide specificity of the enzyme and binds the substrate succinate, while the binding sites for coenzyme A and phosphate are found in the alpha subunit.</text>
</comment>
<keyword evidence="2 8" id="KW-0816">Tricarboxylic acid cycle</keyword>
<gene>
    <name evidence="8" type="primary">sucC</name>
    <name evidence="10" type="ORF">A3G33_05935</name>
</gene>
<dbReference type="InterPro" id="IPR013815">
    <property type="entry name" value="ATP_grasp_subdomain_1"/>
</dbReference>
<dbReference type="InterPro" id="IPR017866">
    <property type="entry name" value="Succ-CoA_synthase_bsu_CS"/>
</dbReference>
<dbReference type="PIRSF" id="PIRSF001554">
    <property type="entry name" value="SucCS_beta"/>
    <property type="match status" value="1"/>
</dbReference>
<reference evidence="10 11" key="1">
    <citation type="journal article" date="2016" name="Nat. Commun.">
        <title>Thousands of microbial genomes shed light on interconnected biogeochemical processes in an aquifer system.</title>
        <authorList>
            <person name="Anantharaman K."/>
            <person name="Brown C.T."/>
            <person name="Hug L.A."/>
            <person name="Sharon I."/>
            <person name="Castelle C.J."/>
            <person name="Probst A.J."/>
            <person name="Thomas B.C."/>
            <person name="Singh A."/>
            <person name="Wilkins M.J."/>
            <person name="Karaoz U."/>
            <person name="Brodie E.L."/>
            <person name="Williams K.H."/>
            <person name="Hubbard S.S."/>
            <person name="Banfield J.F."/>
        </authorList>
    </citation>
    <scope>NUCLEOTIDE SEQUENCE [LARGE SCALE GENOMIC DNA]</scope>
</reference>
<dbReference type="Gene3D" id="3.40.50.261">
    <property type="entry name" value="Succinyl-CoA synthetase domains"/>
    <property type="match status" value="1"/>
</dbReference>
<dbReference type="UniPathway" id="UPA00223">
    <property type="reaction ID" value="UER00999"/>
</dbReference>
<dbReference type="GO" id="GO:0004775">
    <property type="term" value="F:succinate-CoA ligase (ADP-forming) activity"/>
    <property type="evidence" value="ECO:0007669"/>
    <property type="project" value="UniProtKB-UniRule"/>
</dbReference>
<dbReference type="EC" id="6.2.1.5" evidence="8"/>
<comment type="caution">
    <text evidence="10">The sequence shown here is derived from an EMBL/GenBank/DDBJ whole genome shotgun (WGS) entry which is preliminary data.</text>
</comment>
<dbReference type="PANTHER" id="PTHR11815:SF10">
    <property type="entry name" value="SUCCINATE--COA LIGASE [GDP-FORMING] SUBUNIT BETA, MITOCHONDRIAL"/>
    <property type="match status" value="1"/>
</dbReference>
<feature type="binding site" evidence="8">
    <location>
        <position position="254"/>
    </location>
    <ligand>
        <name>substrate</name>
        <note>ligand shared with subunit alpha</note>
    </ligand>
</feature>
<dbReference type="PROSITE" id="PS50975">
    <property type="entry name" value="ATP_GRASP"/>
    <property type="match status" value="1"/>
</dbReference>
<feature type="binding site" evidence="8">
    <location>
        <begin position="311"/>
        <end position="313"/>
    </location>
    <ligand>
        <name>substrate</name>
        <note>ligand shared with subunit alpha</note>
    </ligand>
</feature>
<dbReference type="EMBL" id="MHFR01000009">
    <property type="protein sequence ID" value="OGW99329.1"/>
    <property type="molecule type" value="Genomic_DNA"/>
</dbReference>
<comment type="cofactor">
    <cofactor evidence="8">
        <name>Mg(2+)</name>
        <dbReference type="ChEBI" id="CHEBI:18420"/>
    </cofactor>
    <text evidence="8">Binds 1 Mg(2+) ion per subunit.</text>
</comment>
<dbReference type="GO" id="GO:0042709">
    <property type="term" value="C:succinate-CoA ligase complex"/>
    <property type="evidence" value="ECO:0007669"/>
    <property type="project" value="TreeGrafter"/>
</dbReference>
<feature type="binding site" evidence="8">
    <location>
        <position position="189"/>
    </location>
    <ligand>
        <name>Mg(2+)</name>
        <dbReference type="ChEBI" id="CHEBI:18420"/>
    </ligand>
</feature>
<dbReference type="AlphaFoldDB" id="A0A1G1L376"/>
<evidence type="ECO:0000256" key="8">
    <source>
        <dbReference type="HAMAP-Rule" id="MF_00558"/>
    </source>
</evidence>
<feature type="binding site" evidence="8">
    <location>
        <position position="203"/>
    </location>
    <ligand>
        <name>Mg(2+)</name>
        <dbReference type="ChEBI" id="CHEBI:18420"/>
    </ligand>
</feature>
<dbReference type="FunFam" id="3.30.470.20:FF:000002">
    <property type="entry name" value="Succinate--CoA ligase [ADP-forming] subunit beta"/>
    <property type="match status" value="1"/>
</dbReference>
<keyword evidence="5 8" id="KW-0547">Nucleotide-binding</keyword>
<dbReference type="InterPro" id="IPR011761">
    <property type="entry name" value="ATP-grasp"/>
</dbReference>
<dbReference type="SUPFAM" id="SSF56059">
    <property type="entry name" value="Glutathione synthetase ATP-binding domain-like"/>
    <property type="match status" value="1"/>
</dbReference>
<keyword evidence="6 8" id="KW-0067">ATP-binding</keyword>
<dbReference type="Pfam" id="PF08442">
    <property type="entry name" value="ATP-grasp_2"/>
    <property type="match status" value="1"/>
</dbReference>
<evidence type="ECO:0000259" key="9">
    <source>
        <dbReference type="PROSITE" id="PS50975"/>
    </source>
</evidence>
<comment type="subunit">
    <text evidence="8">Heterotetramer of two alpha and two beta subunits.</text>
</comment>
<comment type="catalytic activity">
    <reaction evidence="8">
        <text>GTP + succinate + CoA = succinyl-CoA + GDP + phosphate</text>
        <dbReference type="Rhea" id="RHEA:22120"/>
        <dbReference type="ChEBI" id="CHEBI:30031"/>
        <dbReference type="ChEBI" id="CHEBI:37565"/>
        <dbReference type="ChEBI" id="CHEBI:43474"/>
        <dbReference type="ChEBI" id="CHEBI:57287"/>
        <dbReference type="ChEBI" id="CHEBI:57292"/>
        <dbReference type="ChEBI" id="CHEBI:58189"/>
    </reaction>
</comment>
<protein>
    <recommendedName>
        <fullName evidence="8">Succinate--CoA ligase [ADP-forming] subunit beta</fullName>
        <ecNumber evidence="8">6.2.1.5</ecNumber>
    </recommendedName>
    <alternativeName>
        <fullName evidence="8">Succinyl-CoA synthetase subunit beta</fullName>
        <shortName evidence="8">SCS-beta</shortName>
    </alternativeName>
</protein>
<dbReference type="SUPFAM" id="SSF52210">
    <property type="entry name" value="Succinyl-CoA synthetase domains"/>
    <property type="match status" value="1"/>
</dbReference>
<comment type="pathway">
    <text evidence="8">Carbohydrate metabolism; tricarboxylic acid cycle; succinate from succinyl-CoA (ligase route): step 1/1.</text>
</comment>
<evidence type="ECO:0000256" key="7">
    <source>
        <dbReference type="ARBA" id="ARBA00022842"/>
    </source>
</evidence>
<dbReference type="NCBIfam" id="TIGR01016">
    <property type="entry name" value="sucCoAbeta"/>
    <property type="match status" value="1"/>
</dbReference>
<feature type="binding site" evidence="8">
    <location>
        <position position="91"/>
    </location>
    <ligand>
        <name>ATP</name>
        <dbReference type="ChEBI" id="CHEBI:30616"/>
    </ligand>
</feature>
<name>A0A1G1L376_9BACT</name>
<dbReference type="GO" id="GO:0004776">
    <property type="term" value="F:succinate-CoA ligase (GDP-forming) activity"/>
    <property type="evidence" value="ECO:0007669"/>
    <property type="project" value="RHEA"/>
</dbReference>
<proteinExistence type="inferred from homology"/>
<dbReference type="GO" id="GO:0006104">
    <property type="term" value="P:succinyl-CoA metabolic process"/>
    <property type="evidence" value="ECO:0007669"/>
    <property type="project" value="TreeGrafter"/>
</dbReference>
<comment type="catalytic activity">
    <reaction evidence="8">
        <text>succinate + ATP + CoA = succinyl-CoA + ADP + phosphate</text>
        <dbReference type="Rhea" id="RHEA:17661"/>
        <dbReference type="ChEBI" id="CHEBI:30031"/>
        <dbReference type="ChEBI" id="CHEBI:30616"/>
        <dbReference type="ChEBI" id="CHEBI:43474"/>
        <dbReference type="ChEBI" id="CHEBI:57287"/>
        <dbReference type="ChEBI" id="CHEBI:57292"/>
        <dbReference type="ChEBI" id="CHEBI:456216"/>
        <dbReference type="EC" id="6.2.1.5"/>
    </reaction>
</comment>
<dbReference type="PANTHER" id="PTHR11815">
    <property type="entry name" value="SUCCINYL-COA SYNTHETASE BETA CHAIN"/>
    <property type="match status" value="1"/>
</dbReference>
<dbReference type="InterPro" id="IPR016102">
    <property type="entry name" value="Succinyl-CoA_synth-like"/>
</dbReference>
<feature type="domain" description="ATP-grasp" evidence="9">
    <location>
        <begin position="9"/>
        <end position="217"/>
    </location>
</feature>
<feature type="binding site" evidence="8">
    <location>
        <position position="99"/>
    </location>
    <ligand>
        <name>ATP</name>
        <dbReference type="ChEBI" id="CHEBI:30616"/>
    </ligand>
</feature>
<dbReference type="InterPro" id="IPR005809">
    <property type="entry name" value="Succ_CoA_ligase-like_bsu"/>
</dbReference>
<evidence type="ECO:0000256" key="1">
    <source>
        <dbReference type="ARBA" id="ARBA00009182"/>
    </source>
</evidence>
<evidence type="ECO:0000256" key="2">
    <source>
        <dbReference type="ARBA" id="ARBA00022532"/>
    </source>
</evidence>
<accession>A0A1G1L376</accession>
<organism evidence="10 11">
    <name type="scientific">Candidatus Danuiimicrobium aquiferis</name>
    <dbReference type="NCBI Taxonomy" id="1801832"/>
    <lineage>
        <taxon>Bacteria</taxon>
        <taxon>Pseudomonadati</taxon>
        <taxon>Candidatus Omnitrophota</taxon>
        <taxon>Candidatus Danuiimicrobium</taxon>
    </lineage>
</organism>
<dbReference type="GO" id="GO:0005524">
    <property type="term" value="F:ATP binding"/>
    <property type="evidence" value="ECO:0007669"/>
    <property type="project" value="UniProtKB-UniRule"/>
</dbReference>
<sequence length="377" mass="41032">MKIHEYQAKEILARYGLPVVAGKVADSPETVYQIAKAMGKPVVVKAQVHVGGRGKAGGIQLANTPDEARTAALRLLGQPLKGLIVEKVLVEEQIRVERELYLGITVDRQHKQNVLLLSAEGGVEIEELAVTKPEAIGKLYIDPIKFLSEAEVDALLKQRDIPDIEHLKKIIFQLEKVYRDLDAELAEINPLAWTASHTYNVLDAKINIDDNALFRQPGMAVYREESETDAIEREAHRRKVAYVRLDGEVGIIGNGAGLVMGTMDEVSHAGGRPANFLDIGGGAKADAVKNALEIILMDSQVKGVFLNIFGGITRCDEVAKGIIAASQAIHIQVPIVIRLTGTRAEEGRTLLSGTRLIPVQSMQQGAQKIVELTGGRK</sequence>
<dbReference type="InterPro" id="IPR005811">
    <property type="entry name" value="SUCC_ACL_C"/>
</dbReference>
<keyword evidence="7 8" id="KW-0460">Magnesium</keyword>
<evidence type="ECO:0000256" key="4">
    <source>
        <dbReference type="ARBA" id="ARBA00022723"/>
    </source>
</evidence>
<feature type="binding site" evidence="8">
    <location>
        <position position="94"/>
    </location>
    <ligand>
        <name>ATP</name>
        <dbReference type="ChEBI" id="CHEBI:30616"/>
    </ligand>
</feature>
<dbReference type="GO" id="GO:0006099">
    <property type="term" value="P:tricarboxylic acid cycle"/>
    <property type="evidence" value="ECO:0007669"/>
    <property type="project" value="UniProtKB-UniRule"/>
</dbReference>
<dbReference type="HAMAP" id="MF_00558">
    <property type="entry name" value="Succ_CoA_beta"/>
    <property type="match status" value="1"/>
</dbReference>
<dbReference type="GO" id="GO:0000287">
    <property type="term" value="F:magnesium ion binding"/>
    <property type="evidence" value="ECO:0007669"/>
    <property type="project" value="UniProtKB-UniRule"/>
</dbReference>
<feature type="binding site" evidence="8">
    <location>
        <position position="45"/>
    </location>
    <ligand>
        <name>ATP</name>
        <dbReference type="ChEBI" id="CHEBI:30616"/>
    </ligand>
</feature>
<dbReference type="NCBIfam" id="NF001913">
    <property type="entry name" value="PRK00696.1"/>
    <property type="match status" value="1"/>
</dbReference>
<evidence type="ECO:0000256" key="5">
    <source>
        <dbReference type="ARBA" id="ARBA00022741"/>
    </source>
</evidence>
<dbReference type="Gene3D" id="3.30.1490.20">
    <property type="entry name" value="ATP-grasp fold, A domain"/>
    <property type="match status" value="1"/>
</dbReference>
<dbReference type="Gene3D" id="3.30.470.20">
    <property type="entry name" value="ATP-grasp fold, B domain"/>
    <property type="match status" value="1"/>
</dbReference>
<evidence type="ECO:0000313" key="10">
    <source>
        <dbReference type="EMBL" id="OGW99329.1"/>
    </source>
</evidence>
<dbReference type="InterPro" id="IPR013650">
    <property type="entry name" value="ATP-grasp_succ-CoA_synth-type"/>
</dbReference>